<evidence type="ECO:0000313" key="2">
    <source>
        <dbReference type="EMBL" id="WNF23167.1"/>
    </source>
</evidence>
<sequence>MLGSSEEILNAFLEAFIPIINLIIVPVFIWIILPGIVTRILFKKKEAYAIGAFLGMIGLFTVGPLSNSSFL</sequence>
<gene>
    <name evidence="2" type="ORF">RH061_01170</name>
</gene>
<feature type="transmembrane region" description="Helical" evidence="1">
    <location>
        <begin position="48"/>
        <end position="66"/>
    </location>
</feature>
<accession>A0ABY9VJX4</accession>
<name>A0ABY9VJX4_9BACI</name>
<keyword evidence="3" id="KW-1185">Reference proteome</keyword>
<keyword evidence="1" id="KW-1133">Transmembrane helix</keyword>
<keyword evidence="1" id="KW-0472">Membrane</keyword>
<organism evidence="2 3">
    <name type="scientific">Mesobacillus jeotgali</name>
    <dbReference type="NCBI Taxonomy" id="129985"/>
    <lineage>
        <taxon>Bacteria</taxon>
        <taxon>Bacillati</taxon>
        <taxon>Bacillota</taxon>
        <taxon>Bacilli</taxon>
        <taxon>Bacillales</taxon>
        <taxon>Bacillaceae</taxon>
        <taxon>Mesobacillus</taxon>
    </lineage>
</organism>
<dbReference type="RefSeq" id="WP_311073360.1">
    <property type="nucleotide sequence ID" value="NZ_CP134494.1"/>
</dbReference>
<evidence type="ECO:0000313" key="3">
    <source>
        <dbReference type="Proteomes" id="UP001303324"/>
    </source>
</evidence>
<evidence type="ECO:0008006" key="4">
    <source>
        <dbReference type="Google" id="ProtNLM"/>
    </source>
</evidence>
<evidence type="ECO:0000256" key="1">
    <source>
        <dbReference type="SAM" id="Phobius"/>
    </source>
</evidence>
<dbReference type="EMBL" id="CP134494">
    <property type="protein sequence ID" value="WNF23167.1"/>
    <property type="molecule type" value="Genomic_DNA"/>
</dbReference>
<proteinExistence type="predicted"/>
<protein>
    <recommendedName>
        <fullName evidence="4">DUF1538 domain-containing protein</fullName>
    </recommendedName>
</protein>
<reference evidence="2 3" key="1">
    <citation type="submission" date="2023-09" db="EMBL/GenBank/DDBJ databases">
        <title>Microbial mechanism of fulvic acid promoting antimony reduction mineralization in rice fields.</title>
        <authorList>
            <person name="Chen G."/>
            <person name="Lan J."/>
        </authorList>
    </citation>
    <scope>NUCLEOTIDE SEQUENCE [LARGE SCALE GENOMIC DNA]</scope>
    <source>
        <strain evidence="2 3">PS1</strain>
    </source>
</reference>
<feature type="transmembrane region" description="Helical" evidence="1">
    <location>
        <begin position="15"/>
        <end position="36"/>
    </location>
</feature>
<keyword evidence="1" id="KW-0812">Transmembrane</keyword>
<dbReference type="Proteomes" id="UP001303324">
    <property type="component" value="Chromosome"/>
</dbReference>